<dbReference type="Gene3D" id="3.20.20.70">
    <property type="entry name" value="Aldolase class I"/>
    <property type="match status" value="1"/>
</dbReference>
<proteinExistence type="inferred from homology"/>
<keyword evidence="1" id="KW-0456">Lyase</keyword>
<dbReference type="OrthoDB" id="191315at2759"/>
<dbReference type="PRINTS" id="PR00146">
    <property type="entry name" value="DHPICSNTHASE"/>
</dbReference>
<dbReference type="PIRSF" id="PIRSF001365">
    <property type="entry name" value="DHDPS"/>
    <property type="match status" value="1"/>
</dbReference>
<evidence type="ECO:0008006" key="6">
    <source>
        <dbReference type="Google" id="ProtNLM"/>
    </source>
</evidence>
<dbReference type="EMBL" id="MIKG01000001">
    <property type="protein sequence ID" value="RAO65039.1"/>
    <property type="molecule type" value="Genomic_DNA"/>
</dbReference>
<gene>
    <name evidence="4" type="ORF">BHQ10_001051</name>
</gene>
<evidence type="ECO:0000256" key="1">
    <source>
        <dbReference type="PIRNR" id="PIRNR001365"/>
    </source>
</evidence>
<dbReference type="GeneID" id="63790268"/>
<feature type="active site" description="Schiff-base intermediate with substrate" evidence="2">
    <location>
        <position position="181"/>
    </location>
</feature>
<keyword evidence="5" id="KW-1185">Reference proteome</keyword>
<evidence type="ECO:0000256" key="3">
    <source>
        <dbReference type="PIRSR" id="PIRSR001365-2"/>
    </source>
</evidence>
<dbReference type="PANTHER" id="PTHR12128">
    <property type="entry name" value="DIHYDRODIPICOLINATE SYNTHASE"/>
    <property type="match status" value="1"/>
</dbReference>
<dbReference type="RefSeq" id="XP_040729556.1">
    <property type="nucleotide sequence ID" value="XM_040873045.1"/>
</dbReference>
<evidence type="ECO:0000256" key="2">
    <source>
        <dbReference type="PIRSR" id="PIRSR001365-1"/>
    </source>
</evidence>
<evidence type="ECO:0000313" key="4">
    <source>
        <dbReference type="EMBL" id="RAO65039.1"/>
    </source>
</evidence>
<feature type="binding site" evidence="3">
    <location>
        <position position="224"/>
    </location>
    <ligand>
        <name>pyruvate</name>
        <dbReference type="ChEBI" id="CHEBI:15361"/>
    </ligand>
</feature>
<dbReference type="Proteomes" id="UP000249363">
    <property type="component" value="Unassembled WGS sequence"/>
</dbReference>
<protein>
    <recommendedName>
        <fullName evidence="6">Dihydrodipicolinate synthase</fullName>
    </recommendedName>
</protein>
<dbReference type="CDD" id="cd00408">
    <property type="entry name" value="DHDPS-like"/>
    <property type="match status" value="1"/>
</dbReference>
<sequence length="327" mass="35284">MPSALAAKAKQLPPGVYVPVISLFKDTPRQELDLDAAYKHFSHMIRGGVHGIVLAGTNAEAVLLSPNDRIELIRVAKKAATDLGVPNYPLVAGITGHSTNESIQLAEDAAKAGAGWALLLPPNYWAKAVTKDVILSFYREVADNSPIPVVIYSFPAVTNGVDMSSDVMSELAQHPNIVGTKLTCGNAGKVTRLSYQYTPEQFSVYAGSSDWLLPCLIGGGVGCVTGMGNVFPKSTSHLYNLWAAGKTEEARKLQGVVAEAEKVCKEGIALTKFASYYFNGRDMGISEKVYYPRKPYQPAKKDREEWAIKSMAELAAYEKTLPDVLGA</sequence>
<dbReference type="InterPro" id="IPR013785">
    <property type="entry name" value="Aldolase_TIM"/>
</dbReference>
<name>A0A364KNC5_TALAM</name>
<dbReference type="PANTHER" id="PTHR12128:SF47">
    <property type="entry name" value="DIHYDRODIPICOLINATE SYNTHASE-RELATED"/>
    <property type="match status" value="1"/>
</dbReference>
<feature type="active site" description="Proton donor/acceptor" evidence="2">
    <location>
        <position position="152"/>
    </location>
</feature>
<dbReference type="Pfam" id="PF00701">
    <property type="entry name" value="DHDPS"/>
    <property type="match status" value="1"/>
</dbReference>
<dbReference type="STRING" id="1196081.A0A364KNC5"/>
<dbReference type="GO" id="GO:0008840">
    <property type="term" value="F:4-hydroxy-tetrahydrodipicolinate synthase activity"/>
    <property type="evidence" value="ECO:0007669"/>
    <property type="project" value="TreeGrafter"/>
</dbReference>
<evidence type="ECO:0000313" key="5">
    <source>
        <dbReference type="Proteomes" id="UP000249363"/>
    </source>
</evidence>
<dbReference type="AlphaFoldDB" id="A0A364KNC5"/>
<comment type="caution">
    <text evidence="4">The sequence shown here is derived from an EMBL/GenBank/DDBJ whole genome shotgun (WGS) entry which is preliminary data.</text>
</comment>
<organism evidence="4 5">
    <name type="scientific">Talaromyces amestolkiae</name>
    <dbReference type="NCBI Taxonomy" id="1196081"/>
    <lineage>
        <taxon>Eukaryota</taxon>
        <taxon>Fungi</taxon>
        <taxon>Dikarya</taxon>
        <taxon>Ascomycota</taxon>
        <taxon>Pezizomycotina</taxon>
        <taxon>Eurotiomycetes</taxon>
        <taxon>Eurotiomycetidae</taxon>
        <taxon>Eurotiales</taxon>
        <taxon>Trichocomaceae</taxon>
        <taxon>Talaromyces</taxon>
        <taxon>Talaromyces sect. Talaromyces</taxon>
    </lineage>
</organism>
<reference evidence="4 5" key="1">
    <citation type="journal article" date="2017" name="Biotechnol. Biofuels">
        <title>Differential beta-glucosidase expression as a function of carbon source availability in Talaromyces amestolkiae: a genomic and proteomic approach.</title>
        <authorList>
            <person name="de Eugenio L.I."/>
            <person name="Mendez-Liter J.A."/>
            <person name="Nieto-Dominguez M."/>
            <person name="Alonso L."/>
            <person name="Gil-Munoz J."/>
            <person name="Barriuso J."/>
            <person name="Prieto A."/>
            <person name="Martinez M.J."/>
        </authorList>
    </citation>
    <scope>NUCLEOTIDE SEQUENCE [LARGE SCALE GENOMIC DNA]</scope>
    <source>
        <strain evidence="4 5">CIB</strain>
    </source>
</reference>
<comment type="similarity">
    <text evidence="1">Belongs to the DapA family.</text>
</comment>
<dbReference type="SMART" id="SM01130">
    <property type="entry name" value="DHDPS"/>
    <property type="match status" value="1"/>
</dbReference>
<accession>A0A364KNC5</accession>
<dbReference type="SUPFAM" id="SSF51569">
    <property type="entry name" value="Aldolase"/>
    <property type="match status" value="1"/>
</dbReference>
<dbReference type="InterPro" id="IPR002220">
    <property type="entry name" value="DapA-like"/>
</dbReference>